<dbReference type="InterPro" id="IPR010982">
    <property type="entry name" value="Lambda_DNA-bd_dom_sf"/>
</dbReference>
<accession>A0ABV5JEX6</accession>
<organism evidence="5 6">
    <name type="scientific">Pseudohalocynthiibacter aestuariivivens</name>
    <dbReference type="NCBI Taxonomy" id="1591409"/>
    <lineage>
        <taxon>Bacteria</taxon>
        <taxon>Pseudomonadati</taxon>
        <taxon>Pseudomonadota</taxon>
        <taxon>Alphaproteobacteria</taxon>
        <taxon>Rhodobacterales</taxon>
        <taxon>Paracoccaceae</taxon>
        <taxon>Pseudohalocynthiibacter</taxon>
    </lineage>
</organism>
<reference evidence="5 6" key="1">
    <citation type="submission" date="2024-09" db="EMBL/GenBank/DDBJ databases">
        <authorList>
            <person name="Sun Q."/>
            <person name="Mori K."/>
        </authorList>
    </citation>
    <scope>NUCLEOTIDE SEQUENCE [LARGE SCALE GENOMIC DNA]</scope>
    <source>
        <strain evidence="5 6">CECT 8726</strain>
    </source>
</reference>
<comment type="caution">
    <text evidence="5">The sequence shown here is derived from an EMBL/GenBank/DDBJ whole genome shotgun (WGS) entry which is preliminary data.</text>
</comment>
<dbReference type="PROSITE" id="PS50932">
    <property type="entry name" value="HTH_LACI_2"/>
    <property type="match status" value="1"/>
</dbReference>
<dbReference type="PRINTS" id="PR00036">
    <property type="entry name" value="HTHLACI"/>
</dbReference>
<gene>
    <name evidence="5" type="ORF">ACFFUT_06495</name>
</gene>
<dbReference type="SMART" id="SM00354">
    <property type="entry name" value="HTH_LACI"/>
    <property type="match status" value="1"/>
</dbReference>
<dbReference type="GO" id="GO:0003677">
    <property type="term" value="F:DNA binding"/>
    <property type="evidence" value="ECO:0007669"/>
    <property type="project" value="UniProtKB-KW"/>
</dbReference>
<evidence type="ECO:0000259" key="4">
    <source>
        <dbReference type="PROSITE" id="PS50932"/>
    </source>
</evidence>
<dbReference type="CDD" id="cd06273">
    <property type="entry name" value="PBP1_LacI-like"/>
    <property type="match status" value="1"/>
</dbReference>
<keyword evidence="6" id="KW-1185">Reference proteome</keyword>
<dbReference type="CDD" id="cd01392">
    <property type="entry name" value="HTH_LacI"/>
    <property type="match status" value="1"/>
</dbReference>
<evidence type="ECO:0000256" key="3">
    <source>
        <dbReference type="ARBA" id="ARBA00023163"/>
    </source>
</evidence>
<dbReference type="InterPro" id="IPR028082">
    <property type="entry name" value="Peripla_BP_I"/>
</dbReference>
<dbReference type="PROSITE" id="PS00356">
    <property type="entry name" value="HTH_LACI_1"/>
    <property type="match status" value="1"/>
</dbReference>
<evidence type="ECO:0000256" key="1">
    <source>
        <dbReference type="ARBA" id="ARBA00023015"/>
    </source>
</evidence>
<dbReference type="Gene3D" id="3.40.50.2300">
    <property type="match status" value="2"/>
</dbReference>
<dbReference type="SUPFAM" id="SSF53822">
    <property type="entry name" value="Periplasmic binding protein-like I"/>
    <property type="match status" value="1"/>
</dbReference>
<dbReference type="RefSeq" id="WP_213888770.1">
    <property type="nucleotide sequence ID" value="NZ_JAGFNU010000005.1"/>
</dbReference>
<dbReference type="InterPro" id="IPR000843">
    <property type="entry name" value="HTH_LacI"/>
</dbReference>
<name>A0ABV5JEX6_9RHOB</name>
<proteinExistence type="predicted"/>
<protein>
    <submittedName>
        <fullName evidence="5">LacI family DNA-binding transcriptional regulator</fullName>
    </submittedName>
</protein>
<dbReference type="SUPFAM" id="SSF47413">
    <property type="entry name" value="lambda repressor-like DNA-binding domains"/>
    <property type="match status" value="1"/>
</dbReference>
<keyword evidence="1" id="KW-0805">Transcription regulation</keyword>
<dbReference type="InterPro" id="IPR046335">
    <property type="entry name" value="LacI/GalR-like_sensor"/>
</dbReference>
<evidence type="ECO:0000256" key="2">
    <source>
        <dbReference type="ARBA" id="ARBA00023125"/>
    </source>
</evidence>
<dbReference type="EMBL" id="JBHMEA010000016">
    <property type="protein sequence ID" value="MFB9231436.1"/>
    <property type="molecule type" value="Genomic_DNA"/>
</dbReference>
<evidence type="ECO:0000313" key="6">
    <source>
        <dbReference type="Proteomes" id="UP001589683"/>
    </source>
</evidence>
<dbReference type="PANTHER" id="PTHR30146">
    <property type="entry name" value="LACI-RELATED TRANSCRIPTIONAL REPRESSOR"/>
    <property type="match status" value="1"/>
</dbReference>
<dbReference type="Pfam" id="PF00356">
    <property type="entry name" value="LacI"/>
    <property type="match status" value="1"/>
</dbReference>
<keyword evidence="3" id="KW-0804">Transcription</keyword>
<keyword evidence="2 5" id="KW-0238">DNA-binding</keyword>
<dbReference type="Proteomes" id="UP001589683">
    <property type="component" value="Unassembled WGS sequence"/>
</dbReference>
<feature type="domain" description="HTH lacI-type" evidence="4">
    <location>
        <begin position="7"/>
        <end position="61"/>
    </location>
</feature>
<sequence>MKNTGSPTLEDVAEAAGVSTATISRALNDPDKVAKETRERIQKAVDRLGYTPNFGGRVLASNRTNTVGAIIPSMANAMFASGLQAFQEVLAESGVTLLVASSGYDTEHEFRQIRSLMTHGADGLLLIGDERPQKTKDFLALRKIPYVISWCYRNTPDGLYVGFDNEKAAYKLTNRVLEFGHRDIAMIAGISKGNDRARNRIEGVSRAVRENTDGARLTKIVEARYRLENGAEAFDEIMSASDLPTAIICGNDVLAAGAIVRARKKGARVPDDVSITGFDDIGLASVVEPGLTTVRVPQIEMGQEAARQLLRLLSNQPATSSIEIETELVMRDSLAAPKALAV</sequence>
<dbReference type="Gene3D" id="1.10.260.40">
    <property type="entry name" value="lambda repressor-like DNA-binding domains"/>
    <property type="match status" value="1"/>
</dbReference>
<evidence type="ECO:0000313" key="5">
    <source>
        <dbReference type="EMBL" id="MFB9231436.1"/>
    </source>
</evidence>
<dbReference type="PANTHER" id="PTHR30146:SF138">
    <property type="entry name" value="TRANSCRIPTIONAL REGULATORY PROTEIN"/>
    <property type="match status" value="1"/>
</dbReference>
<dbReference type="Pfam" id="PF13377">
    <property type="entry name" value="Peripla_BP_3"/>
    <property type="match status" value="1"/>
</dbReference>